<dbReference type="CDD" id="cd06170">
    <property type="entry name" value="LuxR_C_like"/>
    <property type="match status" value="1"/>
</dbReference>
<keyword evidence="2 5" id="KW-0238">DNA-binding</keyword>
<keyword evidence="1" id="KW-0805">Transcription regulation</keyword>
<dbReference type="PROSITE" id="PS00622">
    <property type="entry name" value="HTH_LUXR_1"/>
    <property type="match status" value="1"/>
</dbReference>
<dbReference type="Proteomes" id="UP000284379">
    <property type="component" value="Unassembled WGS sequence"/>
</dbReference>
<sequence>MWAKQHLSASDIDYSLWERDKSMLHRMSKLSHNCTFVVDVYKCRYAFASSNFVDLLGYDSHKIATLERQGDYLESRIHPDDLSQLKRLQVDLGKFIFGLPIEQRNDYCNIYSFRVRNARQQYIRVISKQQVLEQAHNGKAWLIIGNMDIAPNQKESNQVDCTVLNLKNGEIFSPSLLSTTQIILTQRETEILQYIQKGLLSKEIADKLCISIHTVHIHRQNLLHKLGVQNSIEAINTGLKLGLLS</sequence>
<reference evidence="5 6" key="1">
    <citation type="submission" date="2018-08" db="EMBL/GenBank/DDBJ databases">
        <title>A genome reference for cultivated species of the human gut microbiota.</title>
        <authorList>
            <person name="Zou Y."/>
            <person name="Xue W."/>
            <person name="Luo G."/>
        </authorList>
    </citation>
    <scope>NUCLEOTIDE SEQUENCE [LARGE SCALE GENOMIC DNA]</scope>
    <source>
        <strain evidence="5 6">AM40-30BH</strain>
    </source>
</reference>
<dbReference type="GO" id="GO:0003677">
    <property type="term" value="F:DNA binding"/>
    <property type="evidence" value="ECO:0007669"/>
    <property type="project" value="UniProtKB-KW"/>
</dbReference>
<dbReference type="Gene3D" id="1.10.10.10">
    <property type="entry name" value="Winged helix-like DNA-binding domain superfamily/Winged helix DNA-binding domain"/>
    <property type="match status" value="1"/>
</dbReference>
<evidence type="ECO:0000313" key="6">
    <source>
        <dbReference type="Proteomes" id="UP000284379"/>
    </source>
</evidence>
<dbReference type="EMBL" id="QSGO01000027">
    <property type="protein sequence ID" value="RHB30411.1"/>
    <property type="molecule type" value="Genomic_DNA"/>
</dbReference>
<organism evidence="5 6">
    <name type="scientific">Bacteroides nordii</name>
    <dbReference type="NCBI Taxonomy" id="291645"/>
    <lineage>
        <taxon>Bacteria</taxon>
        <taxon>Pseudomonadati</taxon>
        <taxon>Bacteroidota</taxon>
        <taxon>Bacteroidia</taxon>
        <taxon>Bacteroidales</taxon>
        <taxon>Bacteroidaceae</taxon>
        <taxon>Bacteroides</taxon>
    </lineage>
</organism>
<evidence type="ECO:0000256" key="2">
    <source>
        <dbReference type="ARBA" id="ARBA00023125"/>
    </source>
</evidence>
<gene>
    <name evidence="5" type="ORF">DW888_18880</name>
</gene>
<keyword evidence="3" id="KW-0804">Transcription</keyword>
<dbReference type="GO" id="GO:0006355">
    <property type="term" value="P:regulation of DNA-templated transcription"/>
    <property type="evidence" value="ECO:0007669"/>
    <property type="project" value="InterPro"/>
</dbReference>
<evidence type="ECO:0000256" key="3">
    <source>
        <dbReference type="ARBA" id="ARBA00023163"/>
    </source>
</evidence>
<dbReference type="InterPro" id="IPR016032">
    <property type="entry name" value="Sig_transdc_resp-reg_C-effctor"/>
</dbReference>
<dbReference type="PANTHER" id="PTHR44688">
    <property type="entry name" value="DNA-BINDING TRANSCRIPTIONAL ACTIVATOR DEVR_DOSR"/>
    <property type="match status" value="1"/>
</dbReference>
<protein>
    <submittedName>
        <fullName evidence="5">DNA-binding response regulator</fullName>
    </submittedName>
</protein>
<feature type="domain" description="HTH luxR-type" evidence="4">
    <location>
        <begin position="177"/>
        <end position="242"/>
    </location>
</feature>
<evidence type="ECO:0000313" key="5">
    <source>
        <dbReference type="EMBL" id="RHB30411.1"/>
    </source>
</evidence>
<comment type="caution">
    <text evidence="5">The sequence shown here is derived from an EMBL/GenBank/DDBJ whole genome shotgun (WGS) entry which is preliminary data.</text>
</comment>
<dbReference type="Gene3D" id="3.30.450.20">
    <property type="entry name" value="PAS domain"/>
    <property type="match status" value="1"/>
</dbReference>
<evidence type="ECO:0000259" key="4">
    <source>
        <dbReference type="PROSITE" id="PS50043"/>
    </source>
</evidence>
<dbReference type="PANTHER" id="PTHR44688:SF16">
    <property type="entry name" value="DNA-BINDING TRANSCRIPTIONAL ACTIVATOR DEVR_DOSR"/>
    <property type="match status" value="1"/>
</dbReference>
<accession>A0A413V9Y4</accession>
<dbReference type="InterPro" id="IPR000792">
    <property type="entry name" value="Tscrpt_reg_LuxR_C"/>
</dbReference>
<evidence type="ECO:0000256" key="1">
    <source>
        <dbReference type="ARBA" id="ARBA00023015"/>
    </source>
</evidence>
<dbReference type="Pfam" id="PF00196">
    <property type="entry name" value="GerE"/>
    <property type="match status" value="1"/>
</dbReference>
<dbReference type="AlphaFoldDB" id="A0A413V9Y4"/>
<proteinExistence type="predicted"/>
<dbReference type="SMART" id="SM00421">
    <property type="entry name" value="HTH_LUXR"/>
    <property type="match status" value="1"/>
</dbReference>
<dbReference type="SUPFAM" id="SSF46894">
    <property type="entry name" value="C-terminal effector domain of the bipartite response regulators"/>
    <property type="match status" value="1"/>
</dbReference>
<name>A0A413V9Y4_9BACE</name>
<dbReference type="PROSITE" id="PS50043">
    <property type="entry name" value="HTH_LUXR_2"/>
    <property type="match status" value="1"/>
</dbReference>
<dbReference type="PRINTS" id="PR00038">
    <property type="entry name" value="HTHLUXR"/>
</dbReference>
<dbReference type="InterPro" id="IPR036388">
    <property type="entry name" value="WH-like_DNA-bd_sf"/>
</dbReference>